<protein>
    <submittedName>
        <fullName evidence="1">Uncharacterized protein</fullName>
    </submittedName>
</protein>
<reference evidence="1 2" key="1">
    <citation type="submission" date="2019-03" db="EMBL/GenBank/DDBJ databases">
        <title>Single cell metagenomics reveals metabolic interactions within the superorganism composed of flagellate Streblomastix strix and complex community of Bacteroidetes bacteria on its surface.</title>
        <authorList>
            <person name="Treitli S.C."/>
            <person name="Kolisko M."/>
            <person name="Husnik F."/>
            <person name="Keeling P."/>
            <person name="Hampl V."/>
        </authorList>
    </citation>
    <scope>NUCLEOTIDE SEQUENCE [LARGE SCALE GENOMIC DNA]</scope>
    <source>
        <strain evidence="1">ST1C</strain>
    </source>
</reference>
<sequence length="131" mass="15261">MQAVGQHSISFINRGDLEHLIVFEYGNQVSFTVKGNQIFQCGQRLQIEVDLKSVPSKVVFFIDGEQQKNYVTGIPDQIRFFAFVQQAGSSFRITRSERLRQSSARIDADSVAWKWGEDWKKNWYDEYDEDD</sequence>
<evidence type="ECO:0000313" key="1">
    <source>
        <dbReference type="EMBL" id="KAA6382882.1"/>
    </source>
</evidence>
<proteinExistence type="predicted"/>
<accession>A0A5J4VJX8</accession>
<dbReference type="AlphaFoldDB" id="A0A5J4VJX8"/>
<gene>
    <name evidence="1" type="ORF">EZS28_021590</name>
</gene>
<evidence type="ECO:0000313" key="2">
    <source>
        <dbReference type="Proteomes" id="UP000324800"/>
    </source>
</evidence>
<dbReference type="Proteomes" id="UP000324800">
    <property type="component" value="Unassembled WGS sequence"/>
</dbReference>
<dbReference type="EMBL" id="SNRW01006538">
    <property type="protein sequence ID" value="KAA6382882.1"/>
    <property type="molecule type" value="Genomic_DNA"/>
</dbReference>
<comment type="caution">
    <text evidence="1">The sequence shown here is derived from an EMBL/GenBank/DDBJ whole genome shotgun (WGS) entry which is preliminary data.</text>
</comment>
<name>A0A5J4VJX8_9EUKA</name>
<organism evidence="1 2">
    <name type="scientific">Streblomastix strix</name>
    <dbReference type="NCBI Taxonomy" id="222440"/>
    <lineage>
        <taxon>Eukaryota</taxon>
        <taxon>Metamonada</taxon>
        <taxon>Preaxostyla</taxon>
        <taxon>Oxymonadida</taxon>
        <taxon>Streblomastigidae</taxon>
        <taxon>Streblomastix</taxon>
    </lineage>
</organism>